<gene>
    <name evidence="1" type="ORF">APZ42_012079</name>
</gene>
<evidence type="ECO:0000313" key="1">
    <source>
        <dbReference type="EMBL" id="KZS20964.1"/>
    </source>
</evidence>
<sequence>MQGLWEIERWGRHYLISFRCKLIKFFFCFKVIT</sequence>
<dbReference type="EMBL" id="LRGB01000084">
    <property type="protein sequence ID" value="KZS20964.1"/>
    <property type="molecule type" value="Genomic_DNA"/>
</dbReference>
<dbReference type="AlphaFoldDB" id="A0A162S2F9"/>
<reference evidence="1 2" key="1">
    <citation type="submission" date="2016-03" db="EMBL/GenBank/DDBJ databases">
        <title>EvidentialGene: Evidence-directed Construction of Genes on Genomes.</title>
        <authorList>
            <person name="Gilbert D.G."/>
            <person name="Choi J.-H."/>
            <person name="Mockaitis K."/>
            <person name="Colbourne J."/>
            <person name="Pfrender M."/>
        </authorList>
    </citation>
    <scope>NUCLEOTIDE SEQUENCE [LARGE SCALE GENOMIC DNA]</scope>
    <source>
        <strain evidence="1 2">Xinb3</strain>
        <tissue evidence="1">Complete organism</tissue>
    </source>
</reference>
<proteinExistence type="predicted"/>
<name>A0A162S2F9_9CRUS</name>
<comment type="caution">
    <text evidence="1">The sequence shown here is derived from an EMBL/GenBank/DDBJ whole genome shotgun (WGS) entry which is preliminary data.</text>
</comment>
<accession>A0A162S2F9</accession>
<dbReference type="Proteomes" id="UP000076858">
    <property type="component" value="Unassembled WGS sequence"/>
</dbReference>
<keyword evidence="2" id="KW-1185">Reference proteome</keyword>
<evidence type="ECO:0000313" key="2">
    <source>
        <dbReference type="Proteomes" id="UP000076858"/>
    </source>
</evidence>
<organism evidence="1 2">
    <name type="scientific">Daphnia magna</name>
    <dbReference type="NCBI Taxonomy" id="35525"/>
    <lineage>
        <taxon>Eukaryota</taxon>
        <taxon>Metazoa</taxon>
        <taxon>Ecdysozoa</taxon>
        <taxon>Arthropoda</taxon>
        <taxon>Crustacea</taxon>
        <taxon>Branchiopoda</taxon>
        <taxon>Diplostraca</taxon>
        <taxon>Cladocera</taxon>
        <taxon>Anomopoda</taxon>
        <taxon>Daphniidae</taxon>
        <taxon>Daphnia</taxon>
    </lineage>
</organism>
<protein>
    <submittedName>
        <fullName evidence="1">Uncharacterized protein</fullName>
    </submittedName>
</protein>